<dbReference type="PANTHER" id="PTHR14226">
    <property type="entry name" value="NEUROPATHY TARGET ESTERASE/SWISS CHEESE D.MELANOGASTER"/>
    <property type="match status" value="1"/>
</dbReference>
<accession>A0ABS7NHT6</accession>
<name>A0ABS7NHT6_9RHOB</name>
<dbReference type="PROSITE" id="PS51635">
    <property type="entry name" value="PNPLA"/>
    <property type="match status" value="1"/>
</dbReference>
<dbReference type="EMBL" id="JAHVJA010000007">
    <property type="protein sequence ID" value="MBY6140759.1"/>
    <property type="molecule type" value="Genomic_DNA"/>
</dbReference>
<dbReference type="InterPro" id="IPR016035">
    <property type="entry name" value="Acyl_Trfase/lysoPLipase"/>
</dbReference>
<keyword evidence="2 4" id="KW-0442">Lipid degradation</keyword>
<proteinExistence type="predicted"/>
<evidence type="ECO:0000256" key="2">
    <source>
        <dbReference type="ARBA" id="ARBA00022963"/>
    </source>
</evidence>
<dbReference type="PANTHER" id="PTHR14226:SF57">
    <property type="entry name" value="BLR7027 PROTEIN"/>
    <property type="match status" value="1"/>
</dbReference>
<evidence type="ECO:0000313" key="6">
    <source>
        <dbReference type="EMBL" id="MBY6140759.1"/>
    </source>
</evidence>
<protein>
    <submittedName>
        <fullName evidence="6">Patatin-like phospholipase family protein</fullName>
    </submittedName>
</protein>
<dbReference type="InterPro" id="IPR002641">
    <property type="entry name" value="PNPLA_dom"/>
</dbReference>
<feature type="domain" description="PNPLA" evidence="5">
    <location>
        <begin position="16"/>
        <end position="228"/>
    </location>
</feature>
<evidence type="ECO:0000256" key="3">
    <source>
        <dbReference type="ARBA" id="ARBA00023098"/>
    </source>
</evidence>
<keyword evidence="7" id="KW-1185">Reference proteome</keyword>
<gene>
    <name evidence="6" type="ORF">KUV26_15065</name>
</gene>
<dbReference type="Pfam" id="PF01734">
    <property type="entry name" value="Patatin"/>
    <property type="match status" value="1"/>
</dbReference>
<comment type="caution">
    <text evidence="6">The sequence shown here is derived from an EMBL/GenBank/DDBJ whole genome shotgun (WGS) entry which is preliminary data.</text>
</comment>
<evidence type="ECO:0000256" key="4">
    <source>
        <dbReference type="PROSITE-ProRule" id="PRU01161"/>
    </source>
</evidence>
<dbReference type="RefSeq" id="WP_222508930.1">
    <property type="nucleotide sequence ID" value="NZ_JAHVJA010000007.1"/>
</dbReference>
<dbReference type="Proteomes" id="UP000766629">
    <property type="component" value="Unassembled WGS sequence"/>
</dbReference>
<keyword evidence="3 4" id="KW-0443">Lipid metabolism</keyword>
<sequence>MSRTAPPSPPAPLSALVLQGGGARGAYQTGAIRAIAEITGSRRSPFGIVCGASVGAINAASLAAASQDFQAGARHLESLWQSLRSSSVYDTRTLPLLATGLRWALSPVLRYLGVPAPGGFLDHAPLGRLLEREYKPAHLRRAIRSGALHAFCITASSYSEGTSVTYFEGSRSIRNWQRVRRRGERALIGPQHLLASAALPLAFAPVALSNGYFGDGSLRLGSPLSPAIHCGARRILVISTRDRTPDAPGRSRPGHGPGIGEVAGHVLDILFNDNLEADYERLTRINRTVSLLGSEARKQTPLREIEALLLQPSQDLRTVARAHAARLPRAVGMLMRGFGALEADGRIESYLMFEPDYIGALISAGYTDTMARAAEIRAFFGRG</sequence>
<dbReference type="Gene3D" id="3.40.1090.10">
    <property type="entry name" value="Cytosolic phospholipase A2 catalytic domain"/>
    <property type="match status" value="1"/>
</dbReference>
<comment type="caution">
    <text evidence="4">Lacks conserved residue(s) required for the propagation of feature annotation.</text>
</comment>
<keyword evidence="1 4" id="KW-0378">Hydrolase</keyword>
<evidence type="ECO:0000259" key="5">
    <source>
        <dbReference type="PROSITE" id="PS51635"/>
    </source>
</evidence>
<feature type="active site" description="Proton acceptor" evidence="4">
    <location>
        <position position="215"/>
    </location>
</feature>
<dbReference type="SUPFAM" id="SSF52151">
    <property type="entry name" value="FabD/lysophospholipase-like"/>
    <property type="match status" value="1"/>
</dbReference>
<feature type="short sequence motif" description="GXGXXG" evidence="4">
    <location>
        <begin position="20"/>
        <end position="25"/>
    </location>
</feature>
<dbReference type="InterPro" id="IPR050301">
    <property type="entry name" value="NTE"/>
</dbReference>
<reference evidence="6 7" key="1">
    <citation type="submission" date="2021-06" db="EMBL/GenBank/DDBJ databases">
        <title>50 bacteria genomes isolated from Dapeng, Shenzhen, China.</title>
        <authorList>
            <person name="Zheng W."/>
            <person name="Yu S."/>
            <person name="Huang Y."/>
        </authorList>
    </citation>
    <scope>NUCLEOTIDE SEQUENCE [LARGE SCALE GENOMIC DNA]</scope>
    <source>
        <strain evidence="6 7">DP1N14-2</strain>
    </source>
</reference>
<feature type="short sequence motif" description="GXSXG" evidence="4">
    <location>
        <begin position="51"/>
        <end position="55"/>
    </location>
</feature>
<feature type="active site" description="Nucleophile" evidence="4">
    <location>
        <position position="53"/>
    </location>
</feature>
<evidence type="ECO:0000256" key="1">
    <source>
        <dbReference type="ARBA" id="ARBA00022801"/>
    </source>
</evidence>
<evidence type="ECO:0000313" key="7">
    <source>
        <dbReference type="Proteomes" id="UP000766629"/>
    </source>
</evidence>
<organism evidence="6 7">
    <name type="scientific">Leisingera daeponensis</name>
    <dbReference type="NCBI Taxonomy" id="405746"/>
    <lineage>
        <taxon>Bacteria</taxon>
        <taxon>Pseudomonadati</taxon>
        <taxon>Pseudomonadota</taxon>
        <taxon>Alphaproteobacteria</taxon>
        <taxon>Rhodobacterales</taxon>
        <taxon>Roseobacteraceae</taxon>
        <taxon>Leisingera</taxon>
    </lineage>
</organism>